<organism evidence="1 2">
    <name type="scientific">Knipowitschia caucasica</name>
    <name type="common">Caucasian dwarf goby</name>
    <name type="synonym">Pomatoschistus caucasicus</name>
    <dbReference type="NCBI Taxonomy" id="637954"/>
    <lineage>
        <taxon>Eukaryota</taxon>
        <taxon>Metazoa</taxon>
        <taxon>Chordata</taxon>
        <taxon>Craniata</taxon>
        <taxon>Vertebrata</taxon>
        <taxon>Euteleostomi</taxon>
        <taxon>Actinopterygii</taxon>
        <taxon>Neopterygii</taxon>
        <taxon>Teleostei</taxon>
        <taxon>Neoteleostei</taxon>
        <taxon>Acanthomorphata</taxon>
        <taxon>Gobiaria</taxon>
        <taxon>Gobiiformes</taxon>
        <taxon>Gobioidei</taxon>
        <taxon>Gobiidae</taxon>
        <taxon>Gobiinae</taxon>
        <taxon>Knipowitschia</taxon>
    </lineage>
</organism>
<proteinExistence type="predicted"/>
<evidence type="ECO:0000313" key="1">
    <source>
        <dbReference type="EMBL" id="CAL1611450.1"/>
    </source>
</evidence>
<reference evidence="1 2" key="1">
    <citation type="submission" date="2024-04" db="EMBL/GenBank/DDBJ databases">
        <authorList>
            <person name="Waldvogel A.-M."/>
            <person name="Schoenle A."/>
        </authorList>
    </citation>
    <scope>NUCLEOTIDE SEQUENCE [LARGE SCALE GENOMIC DNA]</scope>
</reference>
<sequence>MKNIYTSVKISLGVQQEWWGFGGPCGIGCCQSDGSGLSLSALDLSALSCGLVWGLSWHLPIHQLLSFSFDTAPHNLSVCFLRTMRVAEPGNVKIPRW</sequence>
<gene>
    <name evidence="1" type="ORF">KC01_LOCUS37864</name>
</gene>
<accession>A0AAV2MDZ1</accession>
<dbReference type="AlphaFoldDB" id="A0AAV2MDZ1"/>
<keyword evidence="2" id="KW-1185">Reference proteome</keyword>
<name>A0AAV2MDZ1_KNICA</name>
<dbReference type="EMBL" id="OZ035829">
    <property type="protein sequence ID" value="CAL1611450.1"/>
    <property type="molecule type" value="Genomic_DNA"/>
</dbReference>
<protein>
    <submittedName>
        <fullName evidence="1">Uncharacterized protein</fullName>
    </submittedName>
</protein>
<dbReference type="Proteomes" id="UP001497482">
    <property type="component" value="Chromosome 7"/>
</dbReference>
<evidence type="ECO:0000313" key="2">
    <source>
        <dbReference type="Proteomes" id="UP001497482"/>
    </source>
</evidence>